<dbReference type="PROSITE" id="PS50103">
    <property type="entry name" value="ZF_C3H1"/>
    <property type="match status" value="1"/>
</dbReference>
<name>A0A6A5UA10_9PLEO</name>
<gene>
    <name evidence="5" type="ORF">CC80DRAFT_543077</name>
</gene>
<keyword evidence="6" id="KW-1185">Reference proteome</keyword>
<accession>A0A6A5UA10</accession>
<dbReference type="Proteomes" id="UP000800035">
    <property type="component" value="Unassembled WGS sequence"/>
</dbReference>
<dbReference type="AlphaFoldDB" id="A0A6A5UA10"/>
<proteinExistence type="predicted"/>
<dbReference type="EMBL" id="ML976980">
    <property type="protein sequence ID" value="KAF1961715.1"/>
    <property type="molecule type" value="Genomic_DNA"/>
</dbReference>
<dbReference type="InterPro" id="IPR000571">
    <property type="entry name" value="Znf_CCCH"/>
</dbReference>
<dbReference type="OrthoDB" id="1918685at2759"/>
<evidence type="ECO:0000256" key="1">
    <source>
        <dbReference type="PROSITE-ProRule" id="PRU00723"/>
    </source>
</evidence>
<dbReference type="GO" id="GO:0008270">
    <property type="term" value="F:zinc ion binding"/>
    <property type="evidence" value="ECO:0007669"/>
    <property type="project" value="UniProtKB-KW"/>
</dbReference>
<evidence type="ECO:0000313" key="6">
    <source>
        <dbReference type="Proteomes" id="UP000800035"/>
    </source>
</evidence>
<feature type="region of interest" description="Disordered" evidence="3">
    <location>
        <begin position="1"/>
        <end position="64"/>
    </location>
</feature>
<feature type="compositionally biased region" description="Basic and acidic residues" evidence="3">
    <location>
        <begin position="30"/>
        <end position="42"/>
    </location>
</feature>
<evidence type="ECO:0000256" key="2">
    <source>
        <dbReference type="SAM" id="Coils"/>
    </source>
</evidence>
<reference evidence="5" key="1">
    <citation type="journal article" date="2020" name="Stud. Mycol.">
        <title>101 Dothideomycetes genomes: a test case for predicting lifestyles and emergence of pathogens.</title>
        <authorList>
            <person name="Haridas S."/>
            <person name="Albert R."/>
            <person name="Binder M."/>
            <person name="Bloem J."/>
            <person name="Labutti K."/>
            <person name="Salamov A."/>
            <person name="Andreopoulos B."/>
            <person name="Baker S."/>
            <person name="Barry K."/>
            <person name="Bills G."/>
            <person name="Bluhm B."/>
            <person name="Cannon C."/>
            <person name="Castanera R."/>
            <person name="Culley D."/>
            <person name="Daum C."/>
            <person name="Ezra D."/>
            <person name="Gonzalez J."/>
            <person name="Henrissat B."/>
            <person name="Kuo A."/>
            <person name="Liang C."/>
            <person name="Lipzen A."/>
            <person name="Lutzoni F."/>
            <person name="Magnuson J."/>
            <person name="Mondo S."/>
            <person name="Nolan M."/>
            <person name="Ohm R."/>
            <person name="Pangilinan J."/>
            <person name="Park H.-J."/>
            <person name="Ramirez L."/>
            <person name="Alfaro M."/>
            <person name="Sun H."/>
            <person name="Tritt A."/>
            <person name="Yoshinaga Y."/>
            <person name="Zwiers L.-H."/>
            <person name="Turgeon B."/>
            <person name="Goodwin S."/>
            <person name="Spatafora J."/>
            <person name="Crous P."/>
            <person name="Grigoriev I."/>
        </authorList>
    </citation>
    <scope>NUCLEOTIDE SEQUENCE</scope>
    <source>
        <strain evidence="5">CBS 675.92</strain>
    </source>
</reference>
<keyword evidence="1" id="KW-0862">Zinc</keyword>
<organism evidence="5 6">
    <name type="scientific">Byssothecium circinans</name>
    <dbReference type="NCBI Taxonomy" id="147558"/>
    <lineage>
        <taxon>Eukaryota</taxon>
        <taxon>Fungi</taxon>
        <taxon>Dikarya</taxon>
        <taxon>Ascomycota</taxon>
        <taxon>Pezizomycotina</taxon>
        <taxon>Dothideomycetes</taxon>
        <taxon>Pleosporomycetidae</taxon>
        <taxon>Pleosporales</taxon>
        <taxon>Massarineae</taxon>
        <taxon>Massarinaceae</taxon>
        <taxon>Byssothecium</taxon>
    </lineage>
</organism>
<feature type="zinc finger region" description="C3H1-type" evidence="1">
    <location>
        <begin position="78"/>
        <end position="107"/>
    </location>
</feature>
<protein>
    <recommendedName>
        <fullName evidence="4">C3H1-type domain-containing protein</fullName>
    </recommendedName>
</protein>
<keyword evidence="1" id="KW-0863">Zinc-finger</keyword>
<feature type="coiled-coil region" evidence="2">
    <location>
        <begin position="143"/>
        <end position="191"/>
    </location>
</feature>
<keyword evidence="2" id="KW-0175">Coiled coil</keyword>
<keyword evidence="1" id="KW-0479">Metal-binding</keyword>
<feature type="domain" description="C3H1-type" evidence="4">
    <location>
        <begin position="78"/>
        <end position="107"/>
    </location>
</feature>
<evidence type="ECO:0000313" key="5">
    <source>
        <dbReference type="EMBL" id="KAF1961715.1"/>
    </source>
</evidence>
<evidence type="ECO:0000259" key="4">
    <source>
        <dbReference type="PROSITE" id="PS50103"/>
    </source>
</evidence>
<sequence>MDHYQPTRPVPSYDSSPHPEYNSSSGPRNRARDRSPIDDRRVYRSRSRQRVPRQQSDPATRHGKDALQQIDVTLPKNFPKPLTCFFWFTNGRCSKRDQDCAYAHWDTGHLAGSPITVSAGSGAGSVAGKKARDLACDTYRPASEDLKTREAALKCREEELERKEKEIAVSKEVLEDLIKAKEAELQSREKEAVGHNTSAPEWVCAKCAGDCLF</sequence>
<evidence type="ECO:0000256" key="3">
    <source>
        <dbReference type="SAM" id="MobiDB-lite"/>
    </source>
</evidence>